<evidence type="ECO:0000256" key="3">
    <source>
        <dbReference type="ARBA" id="ARBA00022692"/>
    </source>
</evidence>
<organism evidence="7 8">
    <name type="scientific">Ambrosiozyma monospora</name>
    <name type="common">Yeast</name>
    <name type="synonym">Endomycopsis monosporus</name>
    <dbReference type="NCBI Taxonomy" id="43982"/>
    <lineage>
        <taxon>Eukaryota</taxon>
        <taxon>Fungi</taxon>
        <taxon>Dikarya</taxon>
        <taxon>Ascomycota</taxon>
        <taxon>Saccharomycotina</taxon>
        <taxon>Pichiomycetes</taxon>
        <taxon>Pichiales</taxon>
        <taxon>Pichiaceae</taxon>
        <taxon>Ambrosiozyma</taxon>
    </lineage>
</organism>
<keyword evidence="5 6" id="KW-0472">Membrane</keyword>
<dbReference type="Proteomes" id="UP001165063">
    <property type="component" value="Unassembled WGS sequence"/>
</dbReference>
<dbReference type="GO" id="GO:0005351">
    <property type="term" value="F:carbohydrate:proton symporter activity"/>
    <property type="evidence" value="ECO:0007669"/>
    <property type="project" value="TreeGrafter"/>
</dbReference>
<sequence length="125" mass="14615">MIFFYYLAYNLGLNGLPYLYMTEILPFTIRAKGVNINVMFQQIWQIYNGFVNSIAMDAIEWKYYIVYCCILGVELFVCYFTFVETSGLTLEEVAEVFGEKHLTIEDLKNEDNKFSLQHTENVADV</sequence>
<dbReference type="InterPro" id="IPR050360">
    <property type="entry name" value="MFS_Sugar_Transporters"/>
</dbReference>
<feature type="transmembrane region" description="Helical" evidence="6">
    <location>
        <begin position="63"/>
        <end position="82"/>
    </location>
</feature>
<proteinExistence type="predicted"/>
<keyword evidence="4 6" id="KW-1133">Transmembrane helix</keyword>
<dbReference type="Gene3D" id="1.20.1250.20">
    <property type="entry name" value="MFS general substrate transporter like domains"/>
    <property type="match status" value="1"/>
</dbReference>
<dbReference type="InterPro" id="IPR005828">
    <property type="entry name" value="MFS_sugar_transport-like"/>
</dbReference>
<evidence type="ECO:0000256" key="6">
    <source>
        <dbReference type="SAM" id="Phobius"/>
    </source>
</evidence>
<keyword evidence="3 6" id="KW-0812">Transmembrane</keyword>
<gene>
    <name evidence="7" type="ORF">Amon01_000925400</name>
</gene>
<dbReference type="InterPro" id="IPR036259">
    <property type="entry name" value="MFS_trans_sf"/>
</dbReference>
<dbReference type="EMBL" id="BSXU01010162">
    <property type="protein sequence ID" value="GME71163.1"/>
    <property type="molecule type" value="Genomic_DNA"/>
</dbReference>
<dbReference type="SUPFAM" id="SSF103473">
    <property type="entry name" value="MFS general substrate transporter"/>
    <property type="match status" value="1"/>
</dbReference>
<evidence type="ECO:0000256" key="2">
    <source>
        <dbReference type="ARBA" id="ARBA00022448"/>
    </source>
</evidence>
<evidence type="ECO:0000256" key="5">
    <source>
        <dbReference type="ARBA" id="ARBA00023136"/>
    </source>
</evidence>
<evidence type="ECO:0000313" key="7">
    <source>
        <dbReference type="EMBL" id="GME71163.1"/>
    </source>
</evidence>
<reference evidence="7" key="1">
    <citation type="submission" date="2023-04" db="EMBL/GenBank/DDBJ databases">
        <title>Ambrosiozyma monospora NBRC 1965.</title>
        <authorList>
            <person name="Ichikawa N."/>
            <person name="Sato H."/>
            <person name="Tonouchi N."/>
        </authorList>
    </citation>
    <scope>NUCLEOTIDE SEQUENCE</scope>
    <source>
        <strain evidence="7">NBRC 1965</strain>
    </source>
</reference>
<name>A0A9W6T142_AMBMO</name>
<comment type="caution">
    <text evidence="7">The sequence shown here is derived from an EMBL/GenBank/DDBJ whole genome shotgun (WGS) entry which is preliminary data.</text>
</comment>
<keyword evidence="8" id="KW-1185">Reference proteome</keyword>
<keyword evidence="2" id="KW-0813">Transport</keyword>
<comment type="subcellular location">
    <subcellularLocation>
        <location evidence="1">Membrane</location>
        <topology evidence="1">Multi-pass membrane protein</topology>
    </subcellularLocation>
</comment>
<dbReference type="OrthoDB" id="4092614at2759"/>
<dbReference type="AlphaFoldDB" id="A0A9W6T142"/>
<accession>A0A9W6T142</accession>
<evidence type="ECO:0000256" key="1">
    <source>
        <dbReference type="ARBA" id="ARBA00004141"/>
    </source>
</evidence>
<dbReference type="PANTHER" id="PTHR48022">
    <property type="entry name" value="PLASTIDIC GLUCOSE TRANSPORTER 4"/>
    <property type="match status" value="1"/>
</dbReference>
<evidence type="ECO:0000313" key="8">
    <source>
        <dbReference type="Proteomes" id="UP001165063"/>
    </source>
</evidence>
<protein>
    <submittedName>
        <fullName evidence="7">Unnamed protein product</fullName>
    </submittedName>
</protein>
<dbReference type="Pfam" id="PF00083">
    <property type="entry name" value="Sugar_tr"/>
    <property type="match status" value="1"/>
</dbReference>
<dbReference type="PANTHER" id="PTHR48022:SF64">
    <property type="entry name" value="MAJOR FACILITATOR SUPERFAMILY (MFS) PROFILE DOMAIN-CONTAINING PROTEIN"/>
    <property type="match status" value="1"/>
</dbReference>
<dbReference type="GO" id="GO:0016020">
    <property type="term" value="C:membrane"/>
    <property type="evidence" value="ECO:0007669"/>
    <property type="project" value="UniProtKB-SubCell"/>
</dbReference>
<evidence type="ECO:0000256" key="4">
    <source>
        <dbReference type="ARBA" id="ARBA00022989"/>
    </source>
</evidence>